<protein>
    <recommendedName>
        <fullName evidence="4">TELO2-interacting protein 2</fullName>
    </recommendedName>
</protein>
<dbReference type="InterPro" id="IPR018870">
    <property type="entry name" value="Tti2"/>
</dbReference>
<comment type="caution">
    <text evidence="2">The sequence shown here is derived from an EMBL/GenBank/DDBJ whole genome shotgun (WGS) entry which is preliminary data.</text>
</comment>
<dbReference type="AlphaFoldDB" id="A0A553R3X0"/>
<dbReference type="EMBL" id="SRMA01025251">
    <property type="protein sequence ID" value="TRY96876.1"/>
    <property type="molecule type" value="Genomic_DNA"/>
</dbReference>
<keyword evidence="3" id="KW-1185">Reference proteome</keyword>
<dbReference type="Proteomes" id="UP000316079">
    <property type="component" value="Unassembled WGS sequence"/>
</dbReference>
<dbReference type="GO" id="GO:0110078">
    <property type="term" value="C:TTT Hsp90 cochaperone complex"/>
    <property type="evidence" value="ECO:0007669"/>
    <property type="project" value="InterPro"/>
</dbReference>
<evidence type="ECO:0000313" key="3">
    <source>
        <dbReference type="Proteomes" id="UP000316079"/>
    </source>
</evidence>
<evidence type="ECO:0000313" key="2">
    <source>
        <dbReference type="EMBL" id="TRY96876.1"/>
    </source>
</evidence>
<dbReference type="InterPro" id="IPR016024">
    <property type="entry name" value="ARM-type_fold"/>
</dbReference>
<evidence type="ECO:0000256" key="1">
    <source>
        <dbReference type="ARBA" id="ARBA00034736"/>
    </source>
</evidence>
<evidence type="ECO:0008006" key="4">
    <source>
        <dbReference type="Google" id="ProtNLM"/>
    </source>
</evidence>
<dbReference type="SUPFAM" id="SSF48371">
    <property type="entry name" value="ARM repeat"/>
    <property type="match status" value="1"/>
</dbReference>
<proteinExistence type="inferred from homology"/>
<reference evidence="2 3" key="1">
    <citation type="journal article" date="2019" name="Sci. Data">
        <title>Hybrid genome assembly and annotation of Danionella translucida.</title>
        <authorList>
            <person name="Kadobianskyi M."/>
            <person name="Schulze L."/>
            <person name="Schuelke M."/>
            <person name="Judkewitz B."/>
        </authorList>
    </citation>
    <scope>NUCLEOTIDE SEQUENCE [LARGE SCALE GENOMIC DNA]</scope>
    <source>
        <strain evidence="2 3">Bolton</strain>
    </source>
</reference>
<dbReference type="OrthoDB" id="6417021at2759"/>
<dbReference type="STRING" id="623744.A0A553R3X0"/>
<organism evidence="2 3">
    <name type="scientific">Danionella cerebrum</name>
    <dbReference type="NCBI Taxonomy" id="2873325"/>
    <lineage>
        <taxon>Eukaryota</taxon>
        <taxon>Metazoa</taxon>
        <taxon>Chordata</taxon>
        <taxon>Craniata</taxon>
        <taxon>Vertebrata</taxon>
        <taxon>Euteleostomi</taxon>
        <taxon>Actinopterygii</taxon>
        <taxon>Neopterygii</taxon>
        <taxon>Teleostei</taxon>
        <taxon>Ostariophysi</taxon>
        <taxon>Cypriniformes</taxon>
        <taxon>Danionidae</taxon>
        <taxon>Danioninae</taxon>
        <taxon>Danionella</taxon>
    </lineage>
</organism>
<dbReference type="PANTHER" id="PTHR32226">
    <property type="entry name" value="TELO2-INTERACTING PROTEIN 2"/>
    <property type="match status" value="1"/>
</dbReference>
<dbReference type="GO" id="GO:0005634">
    <property type="term" value="C:nucleus"/>
    <property type="evidence" value="ECO:0007669"/>
    <property type="project" value="TreeGrafter"/>
</dbReference>
<accession>A0A553R3X0</accession>
<dbReference type="GO" id="GO:0005829">
    <property type="term" value="C:cytosol"/>
    <property type="evidence" value="ECO:0007669"/>
    <property type="project" value="TreeGrafter"/>
</dbReference>
<name>A0A553R3X0_9TELE</name>
<gene>
    <name evidence="2" type="ORF">DNTS_015422</name>
</gene>
<sequence length="553" mass="61289">MEAMEVSDILQEVTFGQSADESGVFAALCRFQSRFESEASPGGRARVLQHTAELLTNASLSWLFPEGESSSLRRQYLKLLTSFVSHAALPESDTDSDAPPARSYEGIPGRCLEVCAVFLALSAQIEKALVNPPGSSASLGTLVRTLAPTLCLFCITHLQKQPWSDAASRSRASELQAAVQRMSGSGSPHEMLSGSPEEERTGLFGPVLDLLLPDLTKSRWKRKPSVKLVFSWMLLQVARPRLAEHLEKVFPASLLISDDYWLENKVLGVKCLHHIVLNVPAADLRQFNRASVLHHMLFSSLHSFDGTLAQVIDLQVPCGWSVRVFYLVVNAPQVVLPCLIDLLSVIENPASVPRTSKHFDQVFRHILTYMEMEHKLDLRRVYAENLVVLVERMGVWIIRHLKRLERVIVGYLEVSDAPEEKARLSILDALEKTLRIAWPRVERRLEALARSLLRFLVDVSSSTSPLREQLMEKASCCLMLLECSSRGKLQVRCIIILGNQLAFLRTSPPPSSSQTVLLEVDSSCVPGPVFRCIQSVLCIPGAVGSSPSLTVPS</sequence>
<dbReference type="PANTHER" id="PTHR32226:SF2">
    <property type="entry name" value="TELO2-INTERACTING PROTEIN 2"/>
    <property type="match status" value="1"/>
</dbReference>
<comment type="similarity">
    <text evidence="1">Belongs to the TTI2 family.</text>
</comment>